<protein>
    <submittedName>
        <fullName evidence="2">Quinol monooxygenase YgiN</fullName>
    </submittedName>
</protein>
<proteinExistence type="predicted"/>
<dbReference type="Gene3D" id="3.30.70.100">
    <property type="match status" value="1"/>
</dbReference>
<dbReference type="OrthoDB" id="287932at2"/>
<dbReference type="InterPro" id="IPR007138">
    <property type="entry name" value="ABM_dom"/>
</dbReference>
<evidence type="ECO:0000259" key="1">
    <source>
        <dbReference type="PROSITE" id="PS51725"/>
    </source>
</evidence>
<evidence type="ECO:0000313" key="2">
    <source>
        <dbReference type="EMBL" id="SIO12668.1"/>
    </source>
</evidence>
<reference evidence="3" key="1">
    <citation type="submission" date="2016-11" db="EMBL/GenBank/DDBJ databases">
        <authorList>
            <person name="Varghese N."/>
            <person name="Submissions S."/>
        </authorList>
    </citation>
    <scope>NUCLEOTIDE SEQUENCE [LARGE SCALE GENOMIC DNA]</scope>
    <source>
        <strain evidence="3">DSM 17456</strain>
    </source>
</reference>
<dbReference type="AlphaFoldDB" id="A0A1N6GYM5"/>
<dbReference type="InterPro" id="IPR011008">
    <property type="entry name" value="Dimeric_a/b-barrel"/>
</dbReference>
<dbReference type="EMBL" id="FSRG01000005">
    <property type="protein sequence ID" value="SIO12668.1"/>
    <property type="molecule type" value="Genomic_DNA"/>
</dbReference>
<keyword evidence="3" id="KW-1185">Reference proteome</keyword>
<keyword evidence="2" id="KW-0503">Monooxygenase</keyword>
<dbReference type="SUPFAM" id="SSF54909">
    <property type="entry name" value="Dimeric alpha+beta barrel"/>
    <property type="match status" value="1"/>
</dbReference>
<dbReference type="GO" id="GO:0004497">
    <property type="term" value="F:monooxygenase activity"/>
    <property type="evidence" value="ECO:0007669"/>
    <property type="project" value="UniProtKB-KW"/>
</dbReference>
<dbReference type="PROSITE" id="PS51725">
    <property type="entry name" value="ABM"/>
    <property type="match status" value="1"/>
</dbReference>
<dbReference type="STRING" id="1121457.SAMN02745161_1897"/>
<dbReference type="RefSeq" id="WP_074216690.1">
    <property type="nucleotide sequence ID" value="NZ_FSRG01000005.1"/>
</dbReference>
<dbReference type="InterPro" id="IPR050744">
    <property type="entry name" value="AI-2_Isomerase_LsrG"/>
</dbReference>
<gene>
    <name evidence="2" type="ORF">SAMN02745161_1897</name>
</gene>
<feature type="domain" description="ABM" evidence="1">
    <location>
        <begin position="7"/>
        <end position="95"/>
    </location>
</feature>
<sequence length="107" mass="12199">MEFKDILVVTSHLRAKQGKEAELRSALEQLVQDCDHHEGLLLYSVHQDASDPASFLFYEHFLSEKAFRDHLASEELVNAQAILSELVEGESKIETWRMAARIGEICQ</sequence>
<organism evidence="2 3">
    <name type="scientific">Halodesulfovibrio marinisediminis DSM 17456</name>
    <dbReference type="NCBI Taxonomy" id="1121457"/>
    <lineage>
        <taxon>Bacteria</taxon>
        <taxon>Pseudomonadati</taxon>
        <taxon>Thermodesulfobacteriota</taxon>
        <taxon>Desulfovibrionia</taxon>
        <taxon>Desulfovibrionales</taxon>
        <taxon>Desulfovibrionaceae</taxon>
        <taxon>Halodesulfovibrio</taxon>
    </lineage>
</organism>
<keyword evidence="2" id="KW-0560">Oxidoreductase</keyword>
<accession>A0A1N6GYM5</accession>
<dbReference type="PANTHER" id="PTHR33336:SF15">
    <property type="entry name" value="ABM DOMAIN-CONTAINING PROTEIN"/>
    <property type="match status" value="1"/>
</dbReference>
<dbReference type="Proteomes" id="UP000184694">
    <property type="component" value="Unassembled WGS sequence"/>
</dbReference>
<dbReference type="Pfam" id="PF03992">
    <property type="entry name" value="ABM"/>
    <property type="match status" value="1"/>
</dbReference>
<name>A0A1N6GYM5_9BACT</name>
<dbReference type="PANTHER" id="PTHR33336">
    <property type="entry name" value="QUINOL MONOOXYGENASE YGIN-RELATED"/>
    <property type="match status" value="1"/>
</dbReference>
<evidence type="ECO:0000313" key="3">
    <source>
        <dbReference type="Proteomes" id="UP000184694"/>
    </source>
</evidence>